<dbReference type="Gene3D" id="1.20.970.10">
    <property type="entry name" value="Transferase, Pyrimidine Nucleoside Phosphorylase, Chain C"/>
    <property type="match status" value="1"/>
</dbReference>
<dbReference type="Proteomes" id="UP001214043">
    <property type="component" value="Chromosome"/>
</dbReference>
<protein>
    <recommendedName>
        <fullName evidence="9">Anthranilate phosphoribosyltransferase</fullName>
        <ecNumber evidence="9">2.4.2.18</ecNumber>
    </recommendedName>
</protein>
<feature type="binding site" evidence="9">
    <location>
        <position position="93"/>
    </location>
    <ligand>
        <name>Mg(2+)</name>
        <dbReference type="ChEBI" id="CHEBI:18420"/>
        <label>1</label>
    </ligand>
</feature>
<feature type="binding site" evidence="9">
    <location>
        <begin position="84"/>
        <end position="85"/>
    </location>
    <ligand>
        <name>5-phospho-alpha-D-ribose 1-diphosphate</name>
        <dbReference type="ChEBI" id="CHEBI:58017"/>
    </ligand>
</feature>
<evidence type="ECO:0000313" key="12">
    <source>
        <dbReference type="EMBL" id="WDI31094.1"/>
    </source>
</evidence>
<evidence type="ECO:0000259" key="11">
    <source>
        <dbReference type="Pfam" id="PF02885"/>
    </source>
</evidence>
<dbReference type="Gene3D" id="3.40.1030.10">
    <property type="entry name" value="Nucleoside phosphorylase/phosphoribosyltransferase catalytic domain"/>
    <property type="match status" value="1"/>
</dbReference>
<evidence type="ECO:0000256" key="1">
    <source>
        <dbReference type="ARBA" id="ARBA00004907"/>
    </source>
</evidence>
<dbReference type="GO" id="GO:0000287">
    <property type="term" value="F:magnesium ion binding"/>
    <property type="evidence" value="ECO:0007669"/>
    <property type="project" value="UniProtKB-UniRule"/>
</dbReference>
<dbReference type="HAMAP" id="MF_00211">
    <property type="entry name" value="TrpD"/>
    <property type="match status" value="1"/>
</dbReference>
<dbReference type="InterPro" id="IPR036320">
    <property type="entry name" value="Glycosyl_Trfase_fam3_N_dom_sf"/>
</dbReference>
<dbReference type="SUPFAM" id="SSF47648">
    <property type="entry name" value="Nucleoside phosphorylase/phosphoribosyltransferase N-terminal domain"/>
    <property type="match status" value="1"/>
</dbReference>
<evidence type="ECO:0000259" key="10">
    <source>
        <dbReference type="Pfam" id="PF00591"/>
    </source>
</evidence>
<feature type="binding site" evidence="9">
    <location>
        <position position="81"/>
    </location>
    <ligand>
        <name>anthranilate</name>
        <dbReference type="ChEBI" id="CHEBI:16567"/>
        <label>1</label>
    </ligand>
</feature>
<dbReference type="GO" id="GO:0000162">
    <property type="term" value="P:L-tryptophan biosynthetic process"/>
    <property type="evidence" value="ECO:0007669"/>
    <property type="project" value="UniProtKB-UniRule"/>
</dbReference>
<evidence type="ECO:0000256" key="9">
    <source>
        <dbReference type="HAMAP-Rule" id="MF_00211"/>
    </source>
</evidence>
<gene>
    <name evidence="9 12" type="primary">trpD</name>
    <name evidence="12" type="ORF">PUV54_14150</name>
</gene>
<feature type="binding site" evidence="9">
    <location>
        <position position="227"/>
    </location>
    <ligand>
        <name>Mg(2+)</name>
        <dbReference type="ChEBI" id="CHEBI:18420"/>
        <label>1</label>
    </ligand>
</feature>
<keyword evidence="5 9" id="KW-0822">Tryptophan biosynthesis</keyword>
<comment type="similarity">
    <text evidence="9">Belongs to the anthranilate phosphoribosyltransferase family.</text>
</comment>
<feature type="binding site" evidence="9">
    <location>
        <position position="121"/>
    </location>
    <ligand>
        <name>5-phospho-alpha-D-ribose 1-diphosphate</name>
        <dbReference type="ChEBI" id="CHEBI:58017"/>
    </ligand>
</feature>
<evidence type="ECO:0000256" key="5">
    <source>
        <dbReference type="ARBA" id="ARBA00022822"/>
    </source>
</evidence>
<comment type="pathway">
    <text evidence="1 9">Amino-acid biosynthesis; L-tryptophan biosynthesis; L-tryptophan from chorismate: step 2/5.</text>
</comment>
<keyword evidence="9" id="KW-0460">Magnesium</keyword>
<dbReference type="EMBL" id="CP118166">
    <property type="protein sequence ID" value="WDI31094.1"/>
    <property type="molecule type" value="Genomic_DNA"/>
</dbReference>
<dbReference type="InterPro" id="IPR000312">
    <property type="entry name" value="Glycosyl_Trfase_fam3"/>
</dbReference>
<keyword evidence="3 9" id="KW-0328">Glycosyltransferase</keyword>
<sequence>MTEFNKHLARAISGAPLNASEMREAMLELFSGNASDIEIAGFLAALRTRGETVEEIAAAAQTMRDLALSVDAPEDVLDTCGTGGDGAGTYNISTAAALIAAGCGVRIAKHGNRAASSKSGSSEVLEALGVKLDITPETIRACIDNANVGFMFAALHHKAVRHVAAARKGLGVRTIFNVMGPLSNPANAKRQVMGVFARDLVRPIAEVMPHLGVTRAWVVHGSDGLDELTTTGPTYVAALENGAVTEFEVTPEDAGLPNAKPEDLVGGEPQQNADAILRLLNGDKGPYRDIAVLNTAAALVVADKAPNINAAARMAEKAIDTGAAKSALEKLVKYSNGFV</sequence>
<evidence type="ECO:0000256" key="7">
    <source>
        <dbReference type="ARBA" id="ARBA00052328"/>
    </source>
</evidence>
<dbReference type="Pfam" id="PF00591">
    <property type="entry name" value="Glycos_transf_3"/>
    <property type="match status" value="1"/>
</dbReference>
<comment type="cofactor">
    <cofactor evidence="9">
        <name>Mg(2+)</name>
        <dbReference type="ChEBI" id="CHEBI:18420"/>
    </cofactor>
    <text evidence="9">Binds 2 magnesium ions per monomer.</text>
</comment>
<evidence type="ECO:0000256" key="6">
    <source>
        <dbReference type="ARBA" id="ARBA00023141"/>
    </source>
</evidence>
<feature type="domain" description="Glycosyl transferase family 3" evidence="10">
    <location>
        <begin position="75"/>
        <end position="324"/>
    </location>
</feature>
<name>A0AAF0CF57_9PROT</name>
<proteinExistence type="inferred from homology"/>
<evidence type="ECO:0000256" key="3">
    <source>
        <dbReference type="ARBA" id="ARBA00022676"/>
    </source>
</evidence>
<dbReference type="GO" id="GO:0004048">
    <property type="term" value="F:anthranilate phosphoribosyltransferase activity"/>
    <property type="evidence" value="ECO:0007669"/>
    <property type="project" value="UniProtKB-UniRule"/>
</dbReference>
<dbReference type="AlphaFoldDB" id="A0AAF0CF57"/>
<keyword evidence="6 9" id="KW-0057">Aromatic amino acid biosynthesis</keyword>
<keyword evidence="2 9" id="KW-0028">Amino-acid biosynthesis</keyword>
<comment type="catalytic activity">
    <reaction evidence="7 9">
        <text>N-(5-phospho-beta-D-ribosyl)anthranilate + diphosphate = 5-phospho-alpha-D-ribose 1-diphosphate + anthranilate</text>
        <dbReference type="Rhea" id="RHEA:11768"/>
        <dbReference type="ChEBI" id="CHEBI:16567"/>
        <dbReference type="ChEBI" id="CHEBI:18277"/>
        <dbReference type="ChEBI" id="CHEBI:33019"/>
        <dbReference type="ChEBI" id="CHEBI:58017"/>
        <dbReference type="EC" id="2.4.2.18"/>
    </reaction>
</comment>
<dbReference type="SUPFAM" id="SSF52418">
    <property type="entry name" value="Nucleoside phosphorylase/phosphoribosyltransferase catalytic domain"/>
    <property type="match status" value="1"/>
</dbReference>
<feature type="binding site" evidence="9">
    <location>
        <position position="112"/>
    </location>
    <ligand>
        <name>anthranilate</name>
        <dbReference type="ChEBI" id="CHEBI:16567"/>
        <label>1</label>
    </ligand>
</feature>
<evidence type="ECO:0000256" key="8">
    <source>
        <dbReference type="ARBA" id="ARBA00061188"/>
    </source>
</evidence>
<keyword evidence="4 9" id="KW-0808">Transferase</keyword>
<feature type="binding site" evidence="9">
    <location>
        <position position="167"/>
    </location>
    <ligand>
        <name>anthranilate</name>
        <dbReference type="ChEBI" id="CHEBI:16567"/>
        <label>2</label>
    </ligand>
</feature>
<accession>A0AAF0CF57</accession>
<feature type="binding site" evidence="9">
    <location>
        <begin position="109"/>
        <end position="117"/>
    </location>
    <ligand>
        <name>5-phospho-alpha-D-ribose 1-diphosphate</name>
        <dbReference type="ChEBI" id="CHEBI:58017"/>
    </ligand>
</feature>
<evidence type="ECO:0000256" key="4">
    <source>
        <dbReference type="ARBA" id="ARBA00022679"/>
    </source>
</evidence>
<comment type="caution">
    <text evidence="9">Lacks conserved residue(s) required for the propagation of feature annotation.</text>
</comment>
<feature type="binding site" evidence="9">
    <location>
        <begin position="91"/>
        <end position="94"/>
    </location>
    <ligand>
        <name>5-phospho-alpha-D-ribose 1-diphosphate</name>
        <dbReference type="ChEBI" id="CHEBI:58017"/>
    </ligand>
</feature>
<feature type="domain" description="Glycosyl transferase family 3 N-terminal" evidence="11">
    <location>
        <begin position="8"/>
        <end position="67"/>
    </location>
</feature>
<evidence type="ECO:0000256" key="2">
    <source>
        <dbReference type="ARBA" id="ARBA00022605"/>
    </source>
</evidence>
<reference evidence="12" key="1">
    <citation type="submission" date="2023-02" db="EMBL/GenBank/DDBJ databases">
        <title>Genome sequence of Hyphococcus flavus.</title>
        <authorList>
            <person name="Rong J.-C."/>
            <person name="Zhao Q."/>
            <person name="Yi M."/>
            <person name="Wu J.-Y."/>
        </authorList>
    </citation>
    <scope>NUCLEOTIDE SEQUENCE</scope>
    <source>
        <strain evidence="12">MCCC 1K03223</strain>
    </source>
</reference>
<dbReference type="InterPro" id="IPR017459">
    <property type="entry name" value="Glycosyl_Trfase_fam3_N_dom"/>
</dbReference>
<dbReference type="PANTHER" id="PTHR43285:SF2">
    <property type="entry name" value="ANTHRANILATE PHOSPHORIBOSYLTRANSFERASE"/>
    <property type="match status" value="1"/>
</dbReference>
<comment type="function">
    <text evidence="9">Catalyzes the transfer of the phosphoribosyl group of 5-phosphorylribose-1-pyrophosphate (PRPP) to anthranilate to yield N-(5'-phosphoribosyl)-anthranilate (PRA).</text>
</comment>
<dbReference type="InterPro" id="IPR005940">
    <property type="entry name" value="Anthranilate_Pribosyl_Tfrase"/>
</dbReference>
<feature type="binding site" evidence="9">
    <location>
        <position position="81"/>
    </location>
    <ligand>
        <name>5-phospho-alpha-D-ribose 1-diphosphate</name>
        <dbReference type="ChEBI" id="CHEBI:58017"/>
    </ligand>
</feature>
<dbReference type="GO" id="GO:0005829">
    <property type="term" value="C:cytosol"/>
    <property type="evidence" value="ECO:0007669"/>
    <property type="project" value="TreeGrafter"/>
</dbReference>
<organism evidence="12 13">
    <name type="scientific">Hyphococcus flavus</name>
    <dbReference type="NCBI Taxonomy" id="1866326"/>
    <lineage>
        <taxon>Bacteria</taxon>
        <taxon>Pseudomonadati</taxon>
        <taxon>Pseudomonadota</taxon>
        <taxon>Alphaproteobacteria</taxon>
        <taxon>Parvularculales</taxon>
        <taxon>Parvularculaceae</taxon>
        <taxon>Hyphococcus</taxon>
    </lineage>
</organism>
<dbReference type="NCBIfam" id="TIGR01245">
    <property type="entry name" value="trpD"/>
    <property type="match status" value="1"/>
</dbReference>
<dbReference type="EC" id="2.4.2.18" evidence="9"/>
<comment type="similarity">
    <text evidence="8">In the C-terminal section; belongs to the anthranilate phosphoribosyltransferase family.</text>
</comment>
<dbReference type="PANTHER" id="PTHR43285">
    <property type="entry name" value="ANTHRANILATE PHOSPHORIBOSYLTRANSFERASE"/>
    <property type="match status" value="1"/>
</dbReference>
<dbReference type="Pfam" id="PF02885">
    <property type="entry name" value="Glycos_trans_3N"/>
    <property type="match status" value="1"/>
</dbReference>
<feature type="binding site" evidence="9">
    <location>
        <position position="226"/>
    </location>
    <ligand>
        <name>Mg(2+)</name>
        <dbReference type="ChEBI" id="CHEBI:18420"/>
        <label>2</label>
    </ligand>
</feature>
<comment type="subunit">
    <text evidence="9">Homodimer.</text>
</comment>
<dbReference type="RefSeq" id="WP_274492916.1">
    <property type="nucleotide sequence ID" value="NZ_CP118166.1"/>
</dbReference>
<feature type="binding site" evidence="9">
    <location>
        <position position="89"/>
    </location>
    <ligand>
        <name>5-phospho-alpha-D-ribose 1-diphosphate</name>
        <dbReference type="ChEBI" id="CHEBI:58017"/>
    </ligand>
</feature>
<evidence type="ECO:0000313" key="13">
    <source>
        <dbReference type="Proteomes" id="UP001214043"/>
    </source>
</evidence>
<keyword evidence="13" id="KW-1185">Reference proteome</keyword>
<keyword evidence="9" id="KW-0479">Metal-binding</keyword>
<dbReference type="KEGG" id="hfl:PUV54_14150"/>
<dbReference type="FunFam" id="3.40.1030.10:FF:000002">
    <property type="entry name" value="Anthranilate phosphoribosyltransferase"/>
    <property type="match status" value="1"/>
</dbReference>
<feature type="binding site" evidence="9">
    <location>
        <position position="227"/>
    </location>
    <ligand>
        <name>Mg(2+)</name>
        <dbReference type="ChEBI" id="CHEBI:18420"/>
        <label>2</label>
    </ligand>
</feature>
<dbReference type="InterPro" id="IPR035902">
    <property type="entry name" value="Nuc_phospho_transferase"/>
</dbReference>